<accession>A0A164RJH2</accession>
<evidence type="ECO:0000313" key="3">
    <source>
        <dbReference type="Proteomes" id="UP000076722"/>
    </source>
</evidence>
<keyword evidence="3" id="KW-1185">Reference proteome</keyword>
<protein>
    <submittedName>
        <fullName evidence="2">Uncharacterized protein</fullName>
    </submittedName>
</protein>
<gene>
    <name evidence="2" type="ORF">SISNIDRAFT_468390</name>
</gene>
<sequence length="733" mass="77241">MSNSNNQNPSVNHPLAGNAQEPLVGSSHQDIGAQHDEPQSHAHPKGVLLTRASVKHAAGDQRKRGATLFSNIRAGGTRALQRIHGYTSGATDPPGAATLRDLREFVERLSGESQPTNPPDPPLVNPPEELASPVNRDIPPRGFSQASSPTTNPHHLPVQTQATSQHVDDGSALAAGLNEEHMTSASAQQVEPTRAPVDVHAFGAVGAPTASLISPQSHGSRNPTSPHSEANPHLQSLIAPLPVETQSSRPHENEPSPLFRNFTPVDSNPHLQSLIAPLAVHTQTPQVIETEPTRPLHESTPIESNPQQSLITPLPAEAHSSRSLEIESVRLSRDSISSGESSSHTRSPTPPLHAETQPMEVEHVPPEPQSINAEQSLSIPTSEPTSATPFSAQEPSLPAVDVVTPPIQPASSLGLSHLDRTNPHEAIPQAHGLASPLMHETQMPPQIVTTDVVDPNVPRAEAIVPVNVNSMSTDTNAVSLIHEAPSASRNSHSDIHDSPRIMPGAISEEDDNEHDDSDVEEEMDTGADPQNVTTLVCEPDTDEPMNPPDASSGSAPDDGVALHLSVAFAQEPASSGLSPDDGMGLPGSASSAPPVSDSNQVTDATSSSPPKTKSIHPNPLVNAIPEHTPYDPVRPPQTFSHPRAGGGTNPARPMFLTQDVAMNSASAPSPADVHSSPQSTTPHAHTSSTAEQPTSATPTPAPSSTMGIDSDIQKESQFTQIQRQMNKIEATQD</sequence>
<evidence type="ECO:0000256" key="1">
    <source>
        <dbReference type="SAM" id="MobiDB-lite"/>
    </source>
</evidence>
<feature type="compositionally biased region" description="Polar residues" evidence="1">
    <location>
        <begin position="588"/>
        <end position="611"/>
    </location>
</feature>
<reference evidence="2 3" key="1">
    <citation type="journal article" date="2016" name="Mol. Biol. Evol.">
        <title>Comparative Genomics of Early-Diverging Mushroom-Forming Fungi Provides Insights into the Origins of Lignocellulose Decay Capabilities.</title>
        <authorList>
            <person name="Nagy L.G."/>
            <person name="Riley R."/>
            <person name="Tritt A."/>
            <person name="Adam C."/>
            <person name="Daum C."/>
            <person name="Floudas D."/>
            <person name="Sun H."/>
            <person name="Yadav J.S."/>
            <person name="Pangilinan J."/>
            <person name="Larsson K.H."/>
            <person name="Matsuura K."/>
            <person name="Barry K."/>
            <person name="Labutti K."/>
            <person name="Kuo R."/>
            <person name="Ohm R.A."/>
            <person name="Bhattacharya S.S."/>
            <person name="Shirouzu T."/>
            <person name="Yoshinaga Y."/>
            <person name="Martin F.M."/>
            <person name="Grigoriev I.V."/>
            <person name="Hibbett D.S."/>
        </authorList>
    </citation>
    <scope>NUCLEOTIDE SEQUENCE [LARGE SCALE GENOMIC DNA]</scope>
    <source>
        <strain evidence="2 3">HHB9708</strain>
    </source>
</reference>
<feature type="region of interest" description="Disordered" evidence="1">
    <location>
        <begin position="1"/>
        <end position="72"/>
    </location>
</feature>
<feature type="compositionally biased region" description="Polar residues" evidence="1">
    <location>
        <begin position="211"/>
        <end position="228"/>
    </location>
</feature>
<feature type="region of interest" description="Disordered" evidence="1">
    <location>
        <begin position="210"/>
        <end position="232"/>
    </location>
</feature>
<feature type="compositionally biased region" description="Polar residues" evidence="1">
    <location>
        <begin position="369"/>
        <end position="393"/>
    </location>
</feature>
<feature type="compositionally biased region" description="Low complexity" evidence="1">
    <location>
        <begin position="674"/>
        <end position="705"/>
    </location>
</feature>
<name>A0A164RJH2_9AGAM</name>
<feature type="region of interest" description="Disordered" evidence="1">
    <location>
        <begin position="245"/>
        <end position="265"/>
    </location>
</feature>
<feature type="compositionally biased region" description="Polar residues" evidence="1">
    <location>
        <begin position="715"/>
        <end position="733"/>
    </location>
</feature>
<proteinExistence type="predicted"/>
<feature type="region of interest" description="Disordered" evidence="1">
    <location>
        <begin position="485"/>
        <end position="558"/>
    </location>
</feature>
<feature type="compositionally biased region" description="Polar residues" evidence="1">
    <location>
        <begin position="144"/>
        <end position="165"/>
    </location>
</feature>
<feature type="region of interest" description="Disordered" evidence="1">
    <location>
        <begin position="109"/>
        <end position="168"/>
    </location>
</feature>
<dbReference type="EMBL" id="KV419420">
    <property type="protein sequence ID" value="KZS90611.1"/>
    <property type="molecule type" value="Genomic_DNA"/>
</dbReference>
<feature type="region of interest" description="Disordered" evidence="1">
    <location>
        <begin position="572"/>
        <end position="733"/>
    </location>
</feature>
<organism evidence="2 3">
    <name type="scientific">Sistotremastrum niveocremeum HHB9708</name>
    <dbReference type="NCBI Taxonomy" id="1314777"/>
    <lineage>
        <taxon>Eukaryota</taxon>
        <taxon>Fungi</taxon>
        <taxon>Dikarya</taxon>
        <taxon>Basidiomycota</taxon>
        <taxon>Agaricomycotina</taxon>
        <taxon>Agaricomycetes</taxon>
        <taxon>Sistotremastrales</taxon>
        <taxon>Sistotremastraceae</taxon>
        <taxon>Sertulicium</taxon>
        <taxon>Sertulicium niveocremeum</taxon>
    </lineage>
</organism>
<feature type="compositionally biased region" description="Polar residues" evidence="1">
    <location>
        <begin position="1"/>
        <end position="11"/>
    </location>
</feature>
<feature type="compositionally biased region" description="Pro residues" evidence="1">
    <location>
        <begin position="116"/>
        <end position="125"/>
    </location>
</feature>
<dbReference type="AlphaFoldDB" id="A0A164RJH2"/>
<feature type="compositionally biased region" description="Acidic residues" evidence="1">
    <location>
        <begin position="507"/>
        <end position="525"/>
    </location>
</feature>
<dbReference type="Proteomes" id="UP000076722">
    <property type="component" value="Unassembled WGS sequence"/>
</dbReference>
<feature type="region of interest" description="Disordered" evidence="1">
    <location>
        <begin position="329"/>
        <end position="393"/>
    </location>
</feature>
<evidence type="ECO:0000313" key="2">
    <source>
        <dbReference type="EMBL" id="KZS90611.1"/>
    </source>
</evidence>
<feature type="compositionally biased region" description="Low complexity" evidence="1">
    <location>
        <begin position="334"/>
        <end position="347"/>
    </location>
</feature>